<organism evidence="2 3">
    <name type="scientific">Brachionus calyciflorus</name>
    <dbReference type="NCBI Taxonomy" id="104777"/>
    <lineage>
        <taxon>Eukaryota</taxon>
        <taxon>Metazoa</taxon>
        <taxon>Spiralia</taxon>
        <taxon>Gnathifera</taxon>
        <taxon>Rotifera</taxon>
        <taxon>Eurotatoria</taxon>
        <taxon>Monogononta</taxon>
        <taxon>Pseudotrocha</taxon>
        <taxon>Ploima</taxon>
        <taxon>Brachionidae</taxon>
        <taxon>Brachionus</taxon>
    </lineage>
</organism>
<protein>
    <submittedName>
        <fullName evidence="2">Uncharacterized protein</fullName>
    </submittedName>
</protein>
<evidence type="ECO:0000313" key="3">
    <source>
        <dbReference type="Proteomes" id="UP000663879"/>
    </source>
</evidence>
<reference evidence="2" key="1">
    <citation type="submission" date="2021-02" db="EMBL/GenBank/DDBJ databases">
        <authorList>
            <person name="Nowell W R."/>
        </authorList>
    </citation>
    <scope>NUCLEOTIDE SEQUENCE</scope>
    <source>
        <strain evidence="2">Ploen Becks lab</strain>
    </source>
</reference>
<name>A0A814L6Y6_9BILA</name>
<dbReference type="AlphaFoldDB" id="A0A814L6Y6"/>
<dbReference type="EMBL" id="CAJNOC010005695">
    <property type="protein sequence ID" value="CAF1059307.1"/>
    <property type="molecule type" value="Genomic_DNA"/>
</dbReference>
<proteinExistence type="predicted"/>
<keyword evidence="3" id="KW-1185">Reference proteome</keyword>
<feature type="region of interest" description="Disordered" evidence="1">
    <location>
        <begin position="73"/>
        <end position="113"/>
    </location>
</feature>
<gene>
    <name evidence="2" type="ORF">OXX778_LOCUS19205</name>
</gene>
<sequence>MLSCPNSFKSRSNRLGFAEVLYNICVSYVEGELKANLLDIFVTDSTKNINTFTKSIGSGEDIYNDSKLNTDTVSNQATSINRQKPSYSKGAPKETNGQNVGKNNFNKNKKNNINNYDVYPNLVNGQPKIEYSNPKQHLDSYG</sequence>
<accession>A0A814L6Y6</accession>
<comment type="caution">
    <text evidence="2">The sequence shown here is derived from an EMBL/GenBank/DDBJ whole genome shotgun (WGS) entry which is preliminary data.</text>
</comment>
<feature type="compositionally biased region" description="Low complexity" evidence="1">
    <location>
        <begin position="96"/>
        <end position="113"/>
    </location>
</feature>
<evidence type="ECO:0000313" key="2">
    <source>
        <dbReference type="EMBL" id="CAF1059307.1"/>
    </source>
</evidence>
<feature type="compositionally biased region" description="Polar residues" evidence="1">
    <location>
        <begin position="73"/>
        <end position="86"/>
    </location>
</feature>
<evidence type="ECO:0000256" key="1">
    <source>
        <dbReference type="SAM" id="MobiDB-lite"/>
    </source>
</evidence>
<dbReference type="Proteomes" id="UP000663879">
    <property type="component" value="Unassembled WGS sequence"/>
</dbReference>